<dbReference type="InterPro" id="IPR052038">
    <property type="entry name" value="Type-VII_TA_antitoxin"/>
</dbReference>
<dbReference type="RefSeq" id="WP_420156317.1">
    <property type="nucleotide sequence ID" value="NZ_CP053540.1"/>
</dbReference>
<dbReference type="Pfam" id="PF01909">
    <property type="entry name" value="NTP_transf_2"/>
    <property type="match status" value="1"/>
</dbReference>
<dbReference type="AlphaFoldDB" id="A0AA96YDF1"/>
<sequence>MVSQLAPPLNQRIPASLEQIAEFCHRWKIIEFALFGSVLRDDFRSDSDIDALVTFAPSPGWSLFDWVDMKDELEDLFRRKVDINDKEGLKNPYRRHEILRTHQVIYASK</sequence>
<keyword evidence="3" id="KW-0808">Transferase</keyword>
<keyword evidence="4" id="KW-0548">Nucleotidyltransferase</keyword>
<evidence type="ECO:0000256" key="8">
    <source>
        <dbReference type="ARBA" id="ARBA00022842"/>
    </source>
</evidence>
<evidence type="ECO:0000256" key="3">
    <source>
        <dbReference type="ARBA" id="ARBA00022679"/>
    </source>
</evidence>
<evidence type="ECO:0000256" key="5">
    <source>
        <dbReference type="ARBA" id="ARBA00022723"/>
    </source>
</evidence>
<evidence type="ECO:0000259" key="10">
    <source>
        <dbReference type="Pfam" id="PF01909"/>
    </source>
</evidence>
<dbReference type="GO" id="GO:0005524">
    <property type="term" value="F:ATP binding"/>
    <property type="evidence" value="ECO:0007669"/>
    <property type="project" value="UniProtKB-KW"/>
</dbReference>
<organism evidence="11">
    <name type="scientific">Thermoleptolyngbya oregonensis NK1-22</name>
    <dbReference type="NCBI Taxonomy" id="2547457"/>
    <lineage>
        <taxon>Bacteria</taxon>
        <taxon>Bacillati</taxon>
        <taxon>Cyanobacteriota</taxon>
        <taxon>Cyanophyceae</taxon>
        <taxon>Oculatellales</taxon>
        <taxon>Oculatellaceae</taxon>
        <taxon>Thermoleptolyngbya</taxon>
    </lineage>
</organism>
<proteinExistence type="inferred from homology"/>
<dbReference type="InterPro" id="IPR002934">
    <property type="entry name" value="Polymerase_NTP_transf_dom"/>
</dbReference>
<evidence type="ECO:0000313" key="11">
    <source>
        <dbReference type="EMBL" id="WOB45653.1"/>
    </source>
</evidence>
<keyword evidence="8" id="KW-0460">Magnesium</keyword>
<dbReference type="EMBL" id="CP053540">
    <property type="protein sequence ID" value="WOB45653.1"/>
    <property type="molecule type" value="Genomic_DNA"/>
</dbReference>
<evidence type="ECO:0000256" key="6">
    <source>
        <dbReference type="ARBA" id="ARBA00022741"/>
    </source>
</evidence>
<dbReference type="GO" id="GO:0016779">
    <property type="term" value="F:nucleotidyltransferase activity"/>
    <property type="evidence" value="ECO:0007669"/>
    <property type="project" value="UniProtKB-KW"/>
</dbReference>
<reference evidence="11" key="1">
    <citation type="submission" date="2020-05" db="EMBL/GenBank/DDBJ databases">
        <authorList>
            <person name="Zhu T."/>
            <person name="Keshari N."/>
            <person name="Lu X."/>
        </authorList>
    </citation>
    <scope>NUCLEOTIDE SEQUENCE</scope>
    <source>
        <strain evidence="11">NK1-22</strain>
    </source>
</reference>
<gene>
    <name evidence="11" type="ORF">HNI00_05965</name>
</gene>
<dbReference type="KEGG" id="tog:HNI00_05965"/>
<comment type="similarity">
    <text evidence="9">Belongs to the MntA antitoxin family.</text>
</comment>
<dbReference type="GO" id="GO:0046872">
    <property type="term" value="F:metal ion binding"/>
    <property type="evidence" value="ECO:0007669"/>
    <property type="project" value="UniProtKB-KW"/>
</dbReference>
<dbReference type="SUPFAM" id="SSF81301">
    <property type="entry name" value="Nucleotidyltransferase"/>
    <property type="match status" value="1"/>
</dbReference>
<dbReference type="CDD" id="cd05403">
    <property type="entry name" value="NT_KNTase_like"/>
    <property type="match status" value="1"/>
</dbReference>
<dbReference type="InterPro" id="IPR043519">
    <property type="entry name" value="NT_sf"/>
</dbReference>
<dbReference type="PANTHER" id="PTHR33571">
    <property type="entry name" value="SSL8005 PROTEIN"/>
    <property type="match status" value="1"/>
</dbReference>
<evidence type="ECO:0000256" key="4">
    <source>
        <dbReference type="ARBA" id="ARBA00022695"/>
    </source>
</evidence>
<dbReference type="Gene3D" id="3.30.460.10">
    <property type="entry name" value="Beta Polymerase, domain 2"/>
    <property type="match status" value="1"/>
</dbReference>
<feature type="domain" description="Polymerase nucleotidyl transferase" evidence="10">
    <location>
        <begin position="20"/>
        <end position="101"/>
    </location>
</feature>
<evidence type="ECO:0000256" key="7">
    <source>
        <dbReference type="ARBA" id="ARBA00022840"/>
    </source>
</evidence>
<keyword evidence="7" id="KW-0067">ATP-binding</keyword>
<accession>A0AA96YDF1</accession>
<evidence type="ECO:0000256" key="1">
    <source>
        <dbReference type="ARBA" id="ARBA00001946"/>
    </source>
</evidence>
<keyword evidence="2" id="KW-1277">Toxin-antitoxin system</keyword>
<keyword evidence="6" id="KW-0547">Nucleotide-binding</keyword>
<evidence type="ECO:0000256" key="2">
    <source>
        <dbReference type="ARBA" id="ARBA00022649"/>
    </source>
</evidence>
<protein>
    <submittedName>
        <fullName evidence="11">Nucleotidyltransferase family protein</fullName>
    </submittedName>
</protein>
<keyword evidence="5" id="KW-0479">Metal-binding</keyword>
<evidence type="ECO:0000256" key="9">
    <source>
        <dbReference type="ARBA" id="ARBA00038276"/>
    </source>
</evidence>
<dbReference type="PANTHER" id="PTHR33571:SF12">
    <property type="entry name" value="BSL3053 PROTEIN"/>
    <property type="match status" value="1"/>
</dbReference>
<comment type="cofactor">
    <cofactor evidence="1">
        <name>Mg(2+)</name>
        <dbReference type="ChEBI" id="CHEBI:18420"/>
    </cofactor>
</comment>
<name>A0AA96YDF1_9CYAN</name>